<feature type="region of interest" description="Disordered" evidence="12">
    <location>
        <begin position="442"/>
        <end position="530"/>
    </location>
</feature>
<keyword evidence="9" id="KW-0009">Actin-binding</keyword>
<dbReference type="CDD" id="cd14270">
    <property type="entry name" value="UBA"/>
    <property type="match status" value="1"/>
</dbReference>
<feature type="domain" description="EF-hand" evidence="15">
    <location>
        <begin position="338"/>
        <end position="373"/>
    </location>
</feature>
<dbReference type="GO" id="GO:0010008">
    <property type="term" value="C:endosome membrane"/>
    <property type="evidence" value="ECO:0007669"/>
    <property type="project" value="UniProtKB-SubCell"/>
</dbReference>
<reference evidence="16" key="1">
    <citation type="journal article" date="2020" name="Stud. Mycol.">
        <title>101 Dothideomycetes genomes: a test case for predicting lifestyles and emergence of pathogens.</title>
        <authorList>
            <person name="Haridas S."/>
            <person name="Albert R."/>
            <person name="Binder M."/>
            <person name="Bloem J."/>
            <person name="Labutti K."/>
            <person name="Salamov A."/>
            <person name="Andreopoulos B."/>
            <person name="Baker S."/>
            <person name="Barry K."/>
            <person name="Bills G."/>
            <person name="Bluhm B."/>
            <person name="Cannon C."/>
            <person name="Castanera R."/>
            <person name="Culley D."/>
            <person name="Daum C."/>
            <person name="Ezra D."/>
            <person name="Gonzalez J."/>
            <person name="Henrissat B."/>
            <person name="Kuo A."/>
            <person name="Liang C."/>
            <person name="Lipzen A."/>
            <person name="Lutzoni F."/>
            <person name="Magnuson J."/>
            <person name="Mondo S."/>
            <person name="Nolan M."/>
            <person name="Ohm R."/>
            <person name="Pangilinan J."/>
            <person name="Park H.-J."/>
            <person name="Ramirez L."/>
            <person name="Alfaro M."/>
            <person name="Sun H."/>
            <person name="Tritt A."/>
            <person name="Yoshinaga Y."/>
            <person name="Zwiers L.-H."/>
            <person name="Turgeon B."/>
            <person name="Goodwin S."/>
            <person name="Spatafora J."/>
            <person name="Crous P."/>
            <person name="Grigoriev I."/>
        </authorList>
    </citation>
    <scope>NUCLEOTIDE SEQUENCE</scope>
    <source>
        <strain evidence="16">CBS 279.74</strain>
    </source>
</reference>
<organism evidence="16 17">
    <name type="scientific">Pleomassaria siparia CBS 279.74</name>
    <dbReference type="NCBI Taxonomy" id="1314801"/>
    <lineage>
        <taxon>Eukaryota</taxon>
        <taxon>Fungi</taxon>
        <taxon>Dikarya</taxon>
        <taxon>Ascomycota</taxon>
        <taxon>Pezizomycotina</taxon>
        <taxon>Dothideomycetes</taxon>
        <taxon>Pleosporomycetidae</taxon>
        <taxon>Pleosporales</taxon>
        <taxon>Pleomassariaceae</taxon>
        <taxon>Pleomassaria</taxon>
    </lineage>
</organism>
<dbReference type="InterPro" id="IPR011992">
    <property type="entry name" value="EF-hand-dom_pair"/>
</dbReference>
<evidence type="ECO:0000256" key="4">
    <source>
        <dbReference type="ARBA" id="ARBA00011159"/>
    </source>
</evidence>
<evidence type="ECO:0000256" key="9">
    <source>
        <dbReference type="ARBA" id="ARBA00023203"/>
    </source>
</evidence>
<feature type="compositionally biased region" description="Polar residues" evidence="12">
    <location>
        <begin position="1167"/>
        <end position="1186"/>
    </location>
</feature>
<feature type="compositionally biased region" description="Low complexity" evidence="12">
    <location>
        <begin position="857"/>
        <end position="868"/>
    </location>
</feature>
<feature type="compositionally biased region" description="Basic and acidic residues" evidence="12">
    <location>
        <begin position="1045"/>
        <end position="1054"/>
    </location>
</feature>
<gene>
    <name evidence="16" type="ORF">K504DRAFT_454149</name>
</gene>
<keyword evidence="10" id="KW-0206">Cytoskeleton</keyword>
<dbReference type="InterPro" id="IPR015940">
    <property type="entry name" value="UBA"/>
</dbReference>
<feature type="compositionally biased region" description="Polar residues" evidence="12">
    <location>
        <begin position="1323"/>
        <end position="1341"/>
    </location>
</feature>
<evidence type="ECO:0000256" key="10">
    <source>
        <dbReference type="ARBA" id="ARBA00023212"/>
    </source>
</evidence>
<evidence type="ECO:0000256" key="1">
    <source>
        <dbReference type="ARBA" id="ARBA00004125"/>
    </source>
</evidence>
<feature type="compositionally biased region" description="Polar residues" evidence="12">
    <location>
        <begin position="264"/>
        <end position="280"/>
    </location>
</feature>
<dbReference type="PANTHER" id="PTHR11216">
    <property type="entry name" value="EH DOMAIN"/>
    <property type="match status" value="1"/>
</dbReference>
<evidence type="ECO:0000256" key="8">
    <source>
        <dbReference type="ARBA" id="ARBA00023054"/>
    </source>
</evidence>
<comment type="subcellular location">
    <subcellularLocation>
        <location evidence="3">Cell membrane</location>
        <topology evidence="3">Peripheral membrane protein</topology>
        <orientation evidence="3">Cytoplasmic side</orientation>
    </subcellularLocation>
    <subcellularLocation>
        <location evidence="2">Cytoplasm</location>
        <location evidence="2">Cytoskeleton</location>
        <location evidence="2">Actin patch</location>
    </subcellularLocation>
    <subcellularLocation>
        <location evidence="1">Endosome membrane</location>
        <topology evidence="1">Peripheral membrane protein</topology>
        <orientation evidence="1">Cytoplasmic side</orientation>
    </subcellularLocation>
</comment>
<feature type="region of interest" description="Disordered" evidence="12">
    <location>
        <begin position="730"/>
        <end position="1411"/>
    </location>
</feature>
<proteinExistence type="predicted"/>
<evidence type="ECO:0000259" key="14">
    <source>
        <dbReference type="PROSITE" id="PS50031"/>
    </source>
</evidence>
<feature type="compositionally biased region" description="Polar residues" evidence="12">
    <location>
        <begin position="1030"/>
        <end position="1044"/>
    </location>
</feature>
<dbReference type="GO" id="GO:0003779">
    <property type="term" value="F:actin binding"/>
    <property type="evidence" value="ECO:0007669"/>
    <property type="project" value="UniProtKB-KW"/>
</dbReference>
<dbReference type="PROSITE" id="PS50030">
    <property type="entry name" value="UBA"/>
    <property type="match status" value="1"/>
</dbReference>
<feature type="compositionally biased region" description="Low complexity" evidence="12">
    <location>
        <begin position="1087"/>
        <end position="1105"/>
    </location>
</feature>
<feature type="region of interest" description="Disordered" evidence="12">
    <location>
        <begin position="244"/>
        <end position="297"/>
    </location>
</feature>
<evidence type="ECO:0000259" key="15">
    <source>
        <dbReference type="PROSITE" id="PS50222"/>
    </source>
</evidence>
<dbReference type="OrthoDB" id="524326at2759"/>
<dbReference type="CDD" id="cd00052">
    <property type="entry name" value="EH"/>
    <property type="match status" value="3"/>
</dbReference>
<dbReference type="SUPFAM" id="SSF57997">
    <property type="entry name" value="Tropomyosin"/>
    <property type="match status" value="1"/>
</dbReference>
<feature type="domain" description="EH" evidence="14">
    <location>
        <begin position="158"/>
        <end position="248"/>
    </location>
</feature>
<feature type="compositionally biased region" description="Polar residues" evidence="12">
    <location>
        <begin position="1076"/>
        <end position="1086"/>
    </location>
</feature>
<comment type="function">
    <text evidence="11">Component of the PAN1 actin cytoskeleton-regulatory complex required for the internalization of endosomes during actin-coupled endocytosis. The complex links the site of endocytosis to the cell membrane-associated actin cytoskeleton. Mediates uptake of external molecules and vacuolar degradation of plasma membrane proteins. Plays a role in the proper organization of the cell membrane-associated actin cytoskeleton and promotes its destabilization.</text>
</comment>
<feature type="compositionally biased region" description="Polar residues" evidence="12">
    <location>
        <begin position="879"/>
        <end position="890"/>
    </location>
</feature>
<keyword evidence="17" id="KW-1185">Reference proteome</keyword>
<feature type="compositionally biased region" description="Basic and acidic residues" evidence="12">
    <location>
        <begin position="897"/>
        <end position="909"/>
    </location>
</feature>
<feature type="compositionally biased region" description="Polar residues" evidence="12">
    <location>
        <begin position="490"/>
        <end position="517"/>
    </location>
</feature>
<feature type="compositionally biased region" description="Polar residues" evidence="12">
    <location>
        <begin position="967"/>
        <end position="998"/>
    </location>
</feature>
<dbReference type="SUPFAM" id="SSF47473">
    <property type="entry name" value="EF-hand"/>
    <property type="match status" value="3"/>
</dbReference>
<dbReference type="GO" id="GO:0016197">
    <property type="term" value="P:endosomal transport"/>
    <property type="evidence" value="ECO:0007669"/>
    <property type="project" value="TreeGrafter"/>
</dbReference>
<dbReference type="SMART" id="SM00165">
    <property type="entry name" value="UBA"/>
    <property type="match status" value="1"/>
</dbReference>
<dbReference type="SMART" id="SM00027">
    <property type="entry name" value="EH"/>
    <property type="match status" value="3"/>
</dbReference>
<sequence length="1441" mass="154132">MADPTSAELNHPILNLTPEEKRAFHYLFQQADTENLGVITGEIAVKFFERTKLAPAVLGEIWQIADTENRGLLTSAGFCQVLRLIGHYQDGRDPTPELAFRPGPLPKFEGVTIPPAPAPAPVPAPAAIMPAFTPTSTGSLQPQMSGGPIRVPPLPPAKAADYAGLFEKSGAQNGILSGENAKQIFEKAKLPNDILGRIWNLADTEQRGALGVTEFIIAMHLLASYKQGNMKALPNNLPAGLYEAASRRGPLPPPPARPDAANAISRQFSGPGAQRNQSPFSRAPYGAPAQPALPSENDWLISPQEKTSYDNLFSKVDPHGRGFITGEQAVQFFSDSGLPEDILAGIWDLADINSEGQLTRDEFAVAMYLIRQQRKPGVSLPATLPPNLVPPSLRNRQQRPPVSAFAPEAASPPFVPPQPKSATDDLFGLDAFTAPVQAPALVQQSTGGSAPFSKPFDSDPFSSKATSPTSPHPFQPSPRNPAATFKPFLPTSSFGQTLTTHSTGASGTSNTQRSHQPSAMDDLLGQSDPEMNKKFTQESTELANMSNQMSTLRNQMQEVQSKKTTTESDLNSVSTQKRDLELRLSQFKTQYEQENKAVKALEDRLAASQNETRNLQQELSRAETTYQDLQGQHRQVGSALEADQLENANLKERIRQVNAEIGQLRPQLDKMRSDARQQKGMVAINKKQLATNEGEREKIKNEMSDLTKAAEESFRSPQGQTVNVVSPAVSTASHNTNPFFRKSPQPNTENTMSPSGFSRENSHKDFDSVFGNTFASPPSTVPPTSFRSESQTRVPTFSAPSGHSVRSSEGPDVPTPSTSPPLSAYQESPRAGDLPAPPESRQFASTFLPLRDNVPRSESFSSSAKAAAPTNRYGAPGNETPTISQASPSATPVPEKPVVERSDTSRTETDNFNPSLFDRNFSASPVASNSGDAQRSGSKAEERRDMFAGFGAPSALGQEVPGAFPRDTNSPLQQMPTGESSFSNQSKATNRMSDTAQSRPDPFTAAPREQSRGNSKVDFDAAFAGFGSGRQFSESGSAVNGSVDSSRKFDKEFPPIEDIEHDDDSDSTSEPGFADNFTSASPQQHRSSVGQGQQPQPRPGTATTAGGEGSADEYFKPPTTRLDSNISGLPTPGAQKSPPTYDQTVGPARSGSNSFPPEFGGLLPSRTDPTSPASASQSPERSFASSGGQGAALFGGSKPTTASPPPTDTPSSTVPSDAYHSALSYGSTDVNKGPSPATNAPQAGKSAFNDDFDSGFDDLTDAKEADEKVDDDFMLSSQQREGFDEFNPVFDSPAASKSNTMASQQTPTNKAIGEDSFSDFEHLSQSFGPSKAQQPTASASQDWDAIFSNLESSSHENSAPQASGDLGASVFDNLDREEAAALSSKSSMPQLNRALSSGTEHDDPILKKLTGMGYPRGEALSALEKYDYDISKAADHLTSGQ</sequence>
<comment type="subunit">
    <text evidence="4">Component of the PAN1 actin cytoskeleton-regulatory complex.</text>
</comment>
<evidence type="ECO:0000313" key="17">
    <source>
        <dbReference type="Proteomes" id="UP000799428"/>
    </source>
</evidence>
<feature type="compositionally biased region" description="Polar residues" evidence="12">
    <location>
        <begin position="770"/>
        <end position="807"/>
    </location>
</feature>
<dbReference type="SMART" id="SM00054">
    <property type="entry name" value="EFh"/>
    <property type="match status" value="3"/>
</dbReference>
<dbReference type="GO" id="GO:0005886">
    <property type="term" value="C:plasma membrane"/>
    <property type="evidence" value="ECO:0007669"/>
    <property type="project" value="UniProtKB-SubCell"/>
</dbReference>
<keyword evidence="10" id="KW-0963">Cytoplasm</keyword>
<dbReference type="Proteomes" id="UP000799428">
    <property type="component" value="Unassembled WGS sequence"/>
</dbReference>
<feature type="compositionally biased region" description="Polar residues" evidence="12">
    <location>
        <begin position="1383"/>
        <end position="1398"/>
    </location>
</feature>
<dbReference type="SUPFAM" id="SSF46934">
    <property type="entry name" value="UBA-like"/>
    <property type="match status" value="1"/>
</dbReference>
<evidence type="ECO:0000259" key="13">
    <source>
        <dbReference type="PROSITE" id="PS50030"/>
    </source>
</evidence>
<dbReference type="InterPro" id="IPR009060">
    <property type="entry name" value="UBA-like_sf"/>
</dbReference>
<evidence type="ECO:0000256" key="12">
    <source>
        <dbReference type="SAM" id="MobiDB-lite"/>
    </source>
</evidence>
<evidence type="ECO:0000256" key="7">
    <source>
        <dbReference type="ARBA" id="ARBA00022837"/>
    </source>
</evidence>
<feature type="domain" description="EH" evidence="14">
    <location>
        <begin position="305"/>
        <end position="395"/>
    </location>
</feature>
<feature type="region of interest" description="Disordered" evidence="12">
    <location>
        <begin position="389"/>
        <end position="424"/>
    </location>
</feature>
<keyword evidence="8" id="KW-0175">Coiled coil</keyword>
<dbReference type="PROSITE" id="PS50222">
    <property type="entry name" value="EF_HAND_2"/>
    <property type="match status" value="1"/>
</dbReference>
<keyword evidence="7" id="KW-0106">Calcium</keyword>
<feature type="compositionally biased region" description="Polar residues" evidence="12">
    <location>
        <begin position="730"/>
        <end position="759"/>
    </location>
</feature>
<evidence type="ECO:0000256" key="11">
    <source>
        <dbReference type="ARBA" id="ARBA00025194"/>
    </source>
</evidence>
<feature type="compositionally biased region" description="Pro residues" evidence="12">
    <location>
        <begin position="470"/>
        <end position="479"/>
    </location>
</feature>
<feature type="compositionally biased region" description="Polar residues" evidence="12">
    <location>
        <begin position="1349"/>
        <end position="1361"/>
    </location>
</feature>
<keyword evidence="6" id="KW-0967">Endosome</keyword>
<evidence type="ECO:0008006" key="18">
    <source>
        <dbReference type="Google" id="ProtNLM"/>
    </source>
</evidence>
<feature type="compositionally biased region" description="Low complexity" evidence="12">
    <location>
        <begin position="451"/>
        <end position="464"/>
    </location>
</feature>
<evidence type="ECO:0000256" key="3">
    <source>
        <dbReference type="ARBA" id="ARBA00004413"/>
    </source>
</evidence>
<dbReference type="EMBL" id="MU005768">
    <property type="protein sequence ID" value="KAF2711149.1"/>
    <property type="molecule type" value="Genomic_DNA"/>
</dbReference>
<dbReference type="PANTHER" id="PTHR11216:SF170">
    <property type="entry name" value="DYNAMIN ASSOCIATED PROTEIN 160, ISOFORM D"/>
    <property type="match status" value="1"/>
</dbReference>
<dbReference type="Gene3D" id="1.10.287.1490">
    <property type="match status" value="1"/>
</dbReference>
<feature type="domain" description="EH" evidence="14">
    <location>
        <begin position="20"/>
        <end position="96"/>
    </location>
</feature>
<dbReference type="InterPro" id="IPR002048">
    <property type="entry name" value="EF_hand_dom"/>
</dbReference>
<dbReference type="GO" id="GO:0030479">
    <property type="term" value="C:actin cortical patch"/>
    <property type="evidence" value="ECO:0007669"/>
    <property type="project" value="UniProtKB-SubCell"/>
</dbReference>
<feature type="domain" description="UBA" evidence="13">
    <location>
        <begin position="1400"/>
        <end position="1440"/>
    </location>
</feature>
<feature type="compositionally biased region" description="Polar residues" evidence="12">
    <location>
        <begin position="1295"/>
        <end position="1309"/>
    </location>
</feature>
<feature type="compositionally biased region" description="Acidic residues" evidence="12">
    <location>
        <begin position="1250"/>
        <end position="1259"/>
    </location>
</feature>
<feature type="compositionally biased region" description="Acidic residues" evidence="12">
    <location>
        <begin position="1055"/>
        <end position="1067"/>
    </location>
</feature>
<evidence type="ECO:0000256" key="5">
    <source>
        <dbReference type="ARBA" id="ARBA00022583"/>
    </source>
</evidence>
<feature type="compositionally biased region" description="Basic and acidic residues" evidence="12">
    <location>
        <begin position="1009"/>
        <end position="1019"/>
    </location>
</feature>
<dbReference type="Pfam" id="PF12763">
    <property type="entry name" value="EH"/>
    <property type="match status" value="3"/>
</dbReference>
<dbReference type="GO" id="GO:0006897">
    <property type="term" value="P:endocytosis"/>
    <property type="evidence" value="ECO:0007669"/>
    <property type="project" value="UniProtKB-KW"/>
</dbReference>
<dbReference type="InterPro" id="IPR018247">
    <property type="entry name" value="EF_Hand_1_Ca_BS"/>
</dbReference>
<dbReference type="GO" id="GO:0005509">
    <property type="term" value="F:calcium ion binding"/>
    <property type="evidence" value="ECO:0007669"/>
    <property type="project" value="InterPro"/>
</dbReference>
<evidence type="ECO:0000313" key="16">
    <source>
        <dbReference type="EMBL" id="KAF2711149.1"/>
    </source>
</evidence>
<evidence type="ECO:0000256" key="2">
    <source>
        <dbReference type="ARBA" id="ARBA00004134"/>
    </source>
</evidence>
<dbReference type="Gene3D" id="1.10.8.10">
    <property type="entry name" value="DNA helicase RuvA subunit, C-terminal domain"/>
    <property type="match status" value="1"/>
</dbReference>
<feature type="compositionally biased region" description="Low complexity" evidence="12">
    <location>
        <begin position="400"/>
        <end position="412"/>
    </location>
</feature>
<feature type="compositionally biased region" description="Polar residues" evidence="12">
    <location>
        <begin position="921"/>
        <end position="937"/>
    </location>
</feature>
<dbReference type="InterPro" id="IPR000261">
    <property type="entry name" value="EH_dom"/>
</dbReference>
<keyword evidence="5" id="KW-0254">Endocytosis</keyword>
<evidence type="ECO:0000256" key="6">
    <source>
        <dbReference type="ARBA" id="ARBA00022753"/>
    </source>
</evidence>
<accession>A0A6G1KE72</accession>
<feature type="region of interest" description="Disordered" evidence="12">
    <location>
        <begin position="554"/>
        <end position="574"/>
    </location>
</feature>
<feature type="compositionally biased region" description="Polar residues" evidence="12">
    <location>
        <begin position="1224"/>
        <end position="1241"/>
    </location>
</feature>
<dbReference type="Gene3D" id="1.10.238.10">
    <property type="entry name" value="EF-hand"/>
    <property type="match status" value="3"/>
</dbReference>
<dbReference type="PROSITE" id="PS50031">
    <property type="entry name" value="EH"/>
    <property type="match status" value="3"/>
</dbReference>
<protein>
    <recommendedName>
        <fullName evidence="18">UBA/TS-N domain-containing protein</fullName>
    </recommendedName>
</protein>
<dbReference type="PROSITE" id="PS00018">
    <property type="entry name" value="EF_HAND_1"/>
    <property type="match status" value="1"/>
</dbReference>
<name>A0A6G1KE72_9PLEO</name>